<proteinExistence type="predicted"/>
<reference evidence="1" key="1">
    <citation type="submission" date="2020-03" db="EMBL/GenBank/DDBJ databases">
        <authorList>
            <person name="Weist P."/>
        </authorList>
    </citation>
    <scope>NUCLEOTIDE SEQUENCE</scope>
</reference>
<evidence type="ECO:0000313" key="1">
    <source>
        <dbReference type="EMBL" id="CAB1457926.1"/>
    </source>
</evidence>
<dbReference type="EMBL" id="CADEAL010004365">
    <property type="protein sequence ID" value="CAB1457926.1"/>
    <property type="molecule type" value="Genomic_DNA"/>
</dbReference>
<dbReference type="Proteomes" id="UP001153269">
    <property type="component" value="Unassembled WGS sequence"/>
</dbReference>
<sequence>MSAVTSHTRTRGPAMISHRPHTDAVGESYLLPGCTCQLAVSLRREDVCQREVDVKHTGCCCTVDLWCCWLVIVIPFASENFGRRNEVDDDLSLGERFVHV</sequence>
<organism evidence="1 2">
    <name type="scientific">Pleuronectes platessa</name>
    <name type="common">European plaice</name>
    <dbReference type="NCBI Taxonomy" id="8262"/>
    <lineage>
        <taxon>Eukaryota</taxon>
        <taxon>Metazoa</taxon>
        <taxon>Chordata</taxon>
        <taxon>Craniata</taxon>
        <taxon>Vertebrata</taxon>
        <taxon>Euteleostomi</taxon>
        <taxon>Actinopterygii</taxon>
        <taxon>Neopterygii</taxon>
        <taxon>Teleostei</taxon>
        <taxon>Neoteleostei</taxon>
        <taxon>Acanthomorphata</taxon>
        <taxon>Carangaria</taxon>
        <taxon>Pleuronectiformes</taxon>
        <taxon>Pleuronectoidei</taxon>
        <taxon>Pleuronectidae</taxon>
        <taxon>Pleuronectes</taxon>
    </lineage>
</organism>
<evidence type="ECO:0000313" key="2">
    <source>
        <dbReference type="Proteomes" id="UP001153269"/>
    </source>
</evidence>
<name>A0A9N7VTB9_PLEPL</name>
<comment type="caution">
    <text evidence="1">The sequence shown here is derived from an EMBL/GenBank/DDBJ whole genome shotgun (WGS) entry which is preliminary data.</text>
</comment>
<protein>
    <submittedName>
        <fullName evidence="1">Uncharacterized protein</fullName>
    </submittedName>
</protein>
<accession>A0A9N7VTB9</accession>
<keyword evidence="2" id="KW-1185">Reference proteome</keyword>
<dbReference type="AlphaFoldDB" id="A0A9N7VTB9"/>
<gene>
    <name evidence="1" type="ORF">PLEPLA_LOCUS45754</name>
</gene>